<feature type="transmembrane region" description="Helical" evidence="10">
    <location>
        <begin position="183"/>
        <end position="214"/>
    </location>
</feature>
<evidence type="ECO:0000313" key="12">
    <source>
        <dbReference type="Proteomes" id="UP000092154"/>
    </source>
</evidence>
<feature type="transmembrane region" description="Helical" evidence="10">
    <location>
        <begin position="57"/>
        <end position="79"/>
    </location>
</feature>
<dbReference type="AlphaFoldDB" id="A0A1B7NBH3"/>
<evidence type="ECO:0000256" key="8">
    <source>
        <dbReference type="ARBA" id="ARBA00034651"/>
    </source>
</evidence>
<evidence type="ECO:0000313" key="11">
    <source>
        <dbReference type="EMBL" id="OAX42144.1"/>
    </source>
</evidence>
<feature type="transmembrane region" description="Helical" evidence="10">
    <location>
        <begin position="278"/>
        <end position="298"/>
    </location>
</feature>
<name>A0A1B7NBH3_9AGAM</name>
<protein>
    <submittedName>
        <fullName evidence="11">Major intrinsic protein superfamily membrane channel protein</fullName>
    </submittedName>
</protein>
<keyword evidence="12" id="KW-1185">Reference proteome</keyword>
<evidence type="ECO:0000256" key="9">
    <source>
        <dbReference type="RuleBase" id="RU000477"/>
    </source>
</evidence>
<evidence type="ECO:0000256" key="5">
    <source>
        <dbReference type="ARBA" id="ARBA00022737"/>
    </source>
</evidence>
<keyword evidence="7 10" id="KW-0472">Membrane</keyword>
<dbReference type="NCBIfam" id="TIGR00861">
    <property type="entry name" value="MIP"/>
    <property type="match status" value="1"/>
</dbReference>
<dbReference type="GO" id="GO:0005886">
    <property type="term" value="C:plasma membrane"/>
    <property type="evidence" value="ECO:0007669"/>
    <property type="project" value="TreeGrafter"/>
</dbReference>
<dbReference type="InterPro" id="IPR023271">
    <property type="entry name" value="Aquaporin-like"/>
</dbReference>
<dbReference type="FunFam" id="1.20.1080.10:FF:000027">
    <property type="entry name" value="MIP aquaporin"/>
    <property type="match status" value="1"/>
</dbReference>
<dbReference type="InterPro" id="IPR022357">
    <property type="entry name" value="MIP_CS"/>
</dbReference>
<evidence type="ECO:0000256" key="10">
    <source>
        <dbReference type="SAM" id="Phobius"/>
    </source>
</evidence>
<dbReference type="Pfam" id="PF00230">
    <property type="entry name" value="MIP"/>
    <property type="match status" value="1"/>
</dbReference>
<keyword evidence="6 10" id="KW-1133">Transmembrane helix</keyword>
<dbReference type="STRING" id="1314800.A0A1B7NBH3"/>
<organism evidence="11 12">
    <name type="scientific">Rhizopogon vinicolor AM-OR11-026</name>
    <dbReference type="NCBI Taxonomy" id="1314800"/>
    <lineage>
        <taxon>Eukaryota</taxon>
        <taxon>Fungi</taxon>
        <taxon>Dikarya</taxon>
        <taxon>Basidiomycota</taxon>
        <taxon>Agaricomycotina</taxon>
        <taxon>Agaricomycetes</taxon>
        <taxon>Agaricomycetidae</taxon>
        <taxon>Boletales</taxon>
        <taxon>Suillineae</taxon>
        <taxon>Rhizopogonaceae</taxon>
        <taxon>Rhizopogon</taxon>
    </lineage>
</organism>
<evidence type="ECO:0000256" key="4">
    <source>
        <dbReference type="ARBA" id="ARBA00022692"/>
    </source>
</evidence>
<proteinExistence type="inferred from homology"/>
<dbReference type="CDD" id="cd00333">
    <property type="entry name" value="MIP"/>
    <property type="match status" value="1"/>
</dbReference>
<dbReference type="Proteomes" id="UP000092154">
    <property type="component" value="Unassembled WGS sequence"/>
</dbReference>
<comment type="similarity">
    <text evidence="2 9">Belongs to the MIP/aquaporin (TC 1.A.8) family.</text>
</comment>
<reference evidence="11 12" key="1">
    <citation type="submission" date="2016-06" db="EMBL/GenBank/DDBJ databases">
        <title>Comparative genomics of the ectomycorrhizal sister species Rhizopogon vinicolor and Rhizopogon vesiculosus (Basidiomycota: Boletales) reveals a divergence of the mating type B locus.</title>
        <authorList>
            <consortium name="DOE Joint Genome Institute"/>
            <person name="Mujic A.B."/>
            <person name="Kuo A."/>
            <person name="Tritt A."/>
            <person name="Lipzen A."/>
            <person name="Chen C."/>
            <person name="Johnson J."/>
            <person name="Sharma A."/>
            <person name="Barry K."/>
            <person name="Grigoriev I.V."/>
            <person name="Spatafora J.W."/>
        </authorList>
    </citation>
    <scope>NUCLEOTIDE SEQUENCE [LARGE SCALE GENOMIC DNA]</scope>
    <source>
        <strain evidence="11 12">AM-OR11-026</strain>
    </source>
</reference>
<dbReference type="OrthoDB" id="3222at2759"/>
<dbReference type="PROSITE" id="PS00221">
    <property type="entry name" value="MIP"/>
    <property type="match status" value="1"/>
</dbReference>
<keyword evidence="5" id="KW-0677">Repeat</keyword>
<dbReference type="Gene3D" id="1.20.1080.10">
    <property type="entry name" value="Glycerol uptake facilitator protein"/>
    <property type="match status" value="1"/>
</dbReference>
<sequence>MSGNLEKSEEIRAESICCCGKRDTSSSANSVNLFDRDNCTKFPNRWSRLRYAIREPAAEFLGTMIFITIGTGVNCQVFLSMDPNVEAVPRGTFLSLNLAWAAGLALGVWIAGGISGGHLNPAVTFSLAVFRGFPWKKVPIYALAQLLGAFCAAGIVYANYFHVINIVEGGRSIRTINGSGDLFATYAASFMTPVSCFFSEFIGSAILAIGGLCATDKNNGPPPPGLVPLALFIVLFGIGASLGMNTNYCLNPARDLGPRLFTAAAGYGSAVFTYRNQYWLWCAILGPVTGMLFGVFAYDTLVFEGGESIINKPDAWTREHRLHTCPGQRGKLPAGIESA</sequence>
<feature type="transmembrane region" description="Helical" evidence="10">
    <location>
        <begin position="226"/>
        <end position="244"/>
    </location>
</feature>
<evidence type="ECO:0000256" key="1">
    <source>
        <dbReference type="ARBA" id="ARBA00004141"/>
    </source>
</evidence>
<dbReference type="EMBL" id="KV448163">
    <property type="protein sequence ID" value="OAX42144.1"/>
    <property type="molecule type" value="Genomic_DNA"/>
</dbReference>
<feature type="transmembrane region" description="Helical" evidence="10">
    <location>
        <begin position="99"/>
        <end position="119"/>
    </location>
</feature>
<dbReference type="InterPro" id="IPR050363">
    <property type="entry name" value="MIP/Aquaporin"/>
</dbReference>
<dbReference type="GO" id="GO:0015254">
    <property type="term" value="F:glycerol channel activity"/>
    <property type="evidence" value="ECO:0007669"/>
    <property type="project" value="TreeGrafter"/>
</dbReference>
<evidence type="ECO:0000256" key="2">
    <source>
        <dbReference type="ARBA" id="ARBA00006175"/>
    </source>
</evidence>
<feature type="transmembrane region" description="Helical" evidence="10">
    <location>
        <begin position="140"/>
        <end position="163"/>
    </location>
</feature>
<dbReference type="PRINTS" id="PR00783">
    <property type="entry name" value="MINTRINSICP"/>
</dbReference>
<evidence type="ECO:0000256" key="3">
    <source>
        <dbReference type="ARBA" id="ARBA00022448"/>
    </source>
</evidence>
<dbReference type="InterPro" id="IPR000425">
    <property type="entry name" value="MIP"/>
</dbReference>
<gene>
    <name evidence="11" type="ORF">K503DRAFT_863312</name>
</gene>
<evidence type="ECO:0000256" key="7">
    <source>
        <dbReference type="ARBA" id="ARBA00023136"/>
    </source>
</evidence>
<comment type="subcellular location">
    <subcellularLocation>
        <location evidence="1">Membrane</location>
        <topology evidence="1">Multi-pass membrane protein</topology>
    </subcellularLocation>
</comment>
<dbReference type="SUPFAM" id="SSF81338">
    <property type="entry name" value="Aquaporin-like"/>
    <property type="match status" value="1"/>
</dbReference>
<dbReference type="InParanoid" id="A0A1B7NBH3"/>
<dbReference type="PANTHER" id="PTHR43829:SF9">
    <property type="entry name" value="AQUAPORIN-9"/>
    <property type="match status" value="1"/>
</dbReference>
<dbReference type="PANTHER" id="PTHR43829">
    <property type="entry name" value="AQUAPORIN OR AQUAGLYCEROPORIN RELATED"/>
    <property type="match status" value="1"/>
</dbReference>
<evidence type="ECO:0000256" key="6">
    <source>
        <dbReference type="ARBA" id="ARBA00022989"/>
    </source>
</evidence>
<keyword evidence="3 9" id="KW-0813">Transport</keyword>
<comment type="catalytic activity">
    <reaction evidence="8">
        <text>H2O(in) = H2O(out)</text>
        <dbReference type="Rhea" id="RHEA:29667"/>
        <dbReference type="ChEBI" id="CHEBI:15377"/>
    </reaction>
</comment>
<keyword evidence="4 9" id="KW-0812">Transmembrane</keyword>
<dbReference type="GO" id="GO:0015250">
    <property type="term" value="F:water channel activity"/>
    <property type="evidence" value="ECO:0007669"/>
    <property type="project" value="TreeGrafter"/>
</dbReference>
<accession>A0A1B7NBH3</accession>